<evidence type="ECO:0000313" key="2">
    <source>
        <dbReference type="EMBL" id="CAA9997045.1"/>
    </source>
</evidence>
<reference evidence="2 3" key="1">
    <citation type="submission" date="2020-02" db="EMBL/GenBank/DDBJ databases">
        <authorList>
            <person name="Ferguson B K."/>
        </authorList>
    </citation>
    <scope>NUCLEOTIDE SEQUENCE [LARGE SCALE GENOMIC DNA]</scope>
</reference>
<keyword evidence="3" id="KW-1185">Reference proteome</keyword>
<feature type="non-terminal residue" evidence="2">
    <location>
        <position position="57"/>
    </location>
</feature>
<proteinExistence type="predicted"/>
<dbReference type="AlphaFoldDB" id="A0A6H5G590"/>
<feature type="region of interest" description="Disordered" evidence="1">
    <location>
        <begin position="1"/>
        <end position="20"/>
    </location>
</feature>
<evidence type="ECO:0000313" key="3">
    <source>
        <dbReference type="Proteomes" id="UP000479000"/>
    </source>
</evidence>
<organism evidence="2 3">
    <name type="scientific">Nesidiocoris tenuis</name>
    <dbReference type="NCBI Taxonomy" id="355587"/>
    <lineage>
        <taxon>Eukaryota</taxon>
        <taxon>Metazoa</taxon>
        <taxon>Ecdysozoa</taxon>
        <taxon>Arthropoda</taxon>
        <taxon>Hexapoda</taxon>
        <taxon>Insecta</taxon>
        <taxon>Pterygota</taxon>
        <taxon>Neoptera</taxon>
        <taxon>Paraneoptera</taxon>
        <taxon>Hemiptera</taxon>
        <taxon>Heteroptera</taxon>
        <taxon>Panheteroptera</taxon>
        <taxon>Cimicomorpha</taxon>
        <taxon>Miridae</taxon>
        <taxon>Dicyphina</taxon>
        <taxon>Nesidiocoris</taxon>
    </lineage>
</organism>
<dbReference type="EMBL" id="CADCXU010005342">
    <property type="protein sequence ID" value="CAA9997045.1"/>
    <property type="molecule type" value="Genomic_DNA"/>
</dbReference>
<dbReference type="Proteomes" id="UP000479000">
    <property type="component" value="Unassembled WGS sequence"/>
</dbReference>
<evidence type="ECO:0000256" key="1">
    <source>
        <dbReference type="SAM" id="MobiDB-lite"/>
    </source>
</evidence>
<gene>
    <name evidence="2" type="ORF">NTEN_LOCUS3398</name>
</gene>
<protein>
    <submittedName>
        <fullName evidence="2">Uncharacterized protein</fullName>
    </submittedName>
</protein>
<name>A0A6H5G590_9HEMI</name>
<sequence length="57" mass="6342">MSSAKASKMRSGPARPCVGTPGRRRVNLCIVIVLKSKIGTQLQKNRFFILGEFQNLH</sequence>
<accession>A0A6H5G590</accession>